<dbReference type="GeneID" id="19941644"/>
<dbReference type="Proteomes" id="UP000030762">
    <property type="component" value="Unassembled WGS sequence"/>
</dbReference>
<dbReference type="Pfam" id="PF10358">
    <property type="entry name" value="NT-C2"/>
    <property type="match status" value="1"/>
</dbReference>
<dbReference type="PANTHER" id="PTHR21456">
    <property type="entry name" value="FAMILY WITH SEQUENCE SIMILARITY 102"/>
    <property type="match status" value="1"/>
</dbReference>
<gene>
    <name evidence="2" type="ORF">SDRG_00917</name>
</gene>
<evidence type="ECO:0000313" key="3">
    <source>
        <dbReference type="Proteomes" id="UP000030762"/>
    </source>
</evidence>
<accession>T0R6J7</accession>
<dbReference type="OMA" id="WRISLPR"/>
<dbReference type="RefSeq" id="XP_008604644.1">
    <property type="nucleotide sequence ID" value="XM_008606422.1"/>
</dbReference>
<dbReference type="PANTHER" id="PTHR21456:SF1">
    <property type="entry name" value="C2 NT-TYPE DOMAIN-CONTAINING PROTEIN"/>
    <property type="match status" value="1"/>
</dbReference>
<sequence>MLSFQRRPRIAVDVDLQVEGCYNLPESHSRPISCAWTYDDGRHGTSPSVAVVEQCAKWPSWRISLPRCELPVSRDAVVTSRCVRLSVRQETSSRRRHTRLGVVSIDVADFVGRFGTSSRRYLLQNASLNSTLHVLVHTKQVDGDVLLKTHRPEAAAAVVLPSRLRRRSLDRHVSFGPLRPVKRAENGVIRDANSLDAPAMQAIVSDILRTSEELRSRHLPSK</sequence>
<feature type="domain" description="C2 NT-type" evidence="1">
    <location>
        <begin position="2"/>
        <end position="140"/>
    </location>
</feature>
<keyword evidence="3" id="KW-1185">Reference proteome</keyword>
<dbReference type="OrthoDB" id="74108at2759"/>
<dbReference type="InterPro" id="IPR019448">
    <property type="entry name" value="NT-C2"/>
</dbReference>
<reference evidence="2 3" key="1">
    <citation type="submission" date="2012-04" db="EMBL/GenBank/DDBJ databases">
        <title>The Genome Sequence of Saprolegnia declina VS20.</title>
        <authorList>
            <consortium name="The Broad Institute Genome Sequencing Platform"/>
            <person name="Russ C."/>
            <person name="Nusbaum C."/>
            <person name="Tyler B."/>
            <person name="van West P."/>
            <person name="Dieguez-Uribeondo J."/>
            <person name="de Bruijn I."/>
            <person name="Tripathy S."/>
            <person name="Jiang R."/>
            <person name="Young S.K."/>
            <person name="Zeng Q."/>
            <person name="Gargeya S."/>
            <person name="Fitzgerald M."/>
            <person name="Haas B."/>
            <person name="Abouelleil A."/>
            <person name="Alvarado L."/>
            <person name="Arachchi H.M."/>
            <person name="Berlin A."/>
            <person name="Chapman S.B."/>
            <person name="Goldberg J."/>
            <person name="Griggs A."/>
            <person name="Gujja S."/>
            <person name="Hansen M."/>
            <person name="Howarth C."/>
            <person name="Imamovic A."/>
            <person name="Larimer J."/>
            <person name="McCowen C."/>
            <person name="Montmayeur A."/>
            <person name="Murphy C."/>
            <person name="Neiman D."/>
            <person name="Pearson M."/>
            <person name="Priest M."/>
            <person name="Roberts A."/>
            <person name="Saif S."/>
            <person name="Shea T."/>
            <person name="Sisk P."/>
            <person name="Sykes S."/>
            <person name="Wortman J."/>
            <person name="Nusbaum C."/>
            <person name="Birren B."/>
        </authorList>
    </citation>
    <scope>NUCLEOTIDE SEQUENCE [LARGE SCALE GENOMIC DNA]</scope>
    <source>
        <strain evidence="2 3">VS20</strain>
    </source>
</reference>
<dbReference type="PROSITE" id="PS51840">
    <property type="entry name" value="C2_NT"/>
    <property type="match status" value="1"/>
</dbReference>
<organism evidence="2 3">
    <name type="scientific">Saprolegnia diclina (strain VS20)</name>
    <dbReference type="NCBI Taxonomy" id="1156394"/>
    <lineage>
        <taxon>Eukaryota</taxon>
        <taxon>Sar</taxon>
        <taxon>Stramenopiles</taxon>
        <taxon>Oomycota</taxon>
        <taxon>Saprolegniomycetes</taxon>
        <taxon>Saprolegniales</taxon>
        <taxon>Saprolegniaceae</taxon>
        <taxon>Saprolegnia</taxon>
    </lineage>
</organism>
<protein>
    <recommendedName>
        <fullName evidence="1">C2 NT-type domain-containing protein</fullName>
    </recommendedName>
</protein>
<dbReference type="EMBL" id="JH767133">
    <property type="protein sequence ID" value="EQC42075.1"/>
    <property type="molecule type" value="Genomic_DNA"/>
</dbReference>
<dbReference type="InterPro" id="IPR039931">
    <property type="entry name" value="EEIG1/2-like"/>
</dbReference>
<dbReference type="AlphaFoldDB" id="T0R6J7"/>
<evidence type="ECO:0000313" key="2">
    <source>
        <dbReference type="EMBL" id="EQC42075.1"/>
    </source>
</evidence>
<dbReference type="VEuPathDB" id="FungiDB:SDRG_00917"/>
<dbReference type="InParanoid" id="T0R6J7"/>
<proteinExistence type="predicted"/>
<name>T0R6J7_SAPDV</name>
<evidence type="ECO:0000259" key="1">
    <source>
        <dbReference type="PROSITE" id="PS51840"/>
    </source>
</evidence>